<feature type="active site" description="Charge relay system" evidence="8">
    <location>
        <position position="376"/>
    </location>
</feature>
<sequence length="403" mass="45746">MSILTNFSLSLALAEIFRSPFNDALLFNPLKGPPENGKLDFLGLAHKYGYQPLKHEVTTEDGYILTLFHIPGKSRSPVLLVHGLGDTSDSWLLRGETSLGITLANDGYDVWFANSRGNRYSQGHVALDPDNDSTYWNFSFHQMGYYDLPAIIDRILNETQSASLSAIGHSRGNLMFYILGATRPEYNSKVNVMISLAPICYLRNTKPPISTLIKAAPVLDQLFHSLDIQVTEVLGFNSTFTKLFRAFCTYPVIGPGLCLNFIIFPLFGYDPMEIEYSFLNVLVYHFPAGSSWMDLLHFSQLNRRDFSQFDYGYSQNLVIYNSHKPPVYNLTLATMPFALLVGRNDHLSTIADVAILKNQLPNVVEYIVNRRALFNHADDVWGKHMIDYLFPDIFRVLRQYNKV</sequence>
<keyword evidence="3 7" id="KW-0378">Hydrolase</keyword>
<dbReference type="InterPro" id="IPR006693">
    <property type="entry name" value="AB_hydrolase_lipase"/>
</dbReference>
<keyword evidence="2" id="KW-0732">Signal</keyword>
<dbReference type="Proteomes" id="UP000838756">
    <property type="component" value="Unassembled WGS sequence"/>
</dbReference>
<accession>A0A8S4SCH8</accession>
<evidence type="ECO:0000313" key="11">
    <source>
        <dbReference type="Proteomes" id="UP000838756"/>
    </source>
</evidence>
<keyword evidence="11" id="KW-1185">Reference proteome</keyword>
<evidence type="ECO:0000259" key="9">
    <source>
        <dbReference type="Pfam" id="PF04083"/>
    </source>
</evidence>
<evidence type="ECO:0000256" key="2">
    <source>
        <dbReference type="ARBA" id="ARBA00022729"/>
    </source>
</evidence>
<feature type="domain" description="Partial AB-hydrolase lipase" evidence="9">
    <location>
        <begin position="44"/>
        <end position="94"/>
    </location>
</feature>
<dbReference type="Pfam" id="PF04083">
    <property type="entry name" value="Abhydro_lipase"/>
    <property type="match status" value="1"/>
</dbReference>
<dbReference type="FunFam" id="3.40.50.1820:FF:000057">
    <property type="entry name" value="Lipase"/>
    <property type="match status" value="1"/>
</dbReference>
<comment type="caution">
    <text evidence="10">The sequence shown here is derived from an EMBL/GenBank/DDBJ whole genome shotgun (WGS) entry which is preliminary data.</text>
</comment>
<dbReference type="InterPro" id="IPR029058">
    <property type="entry name" value="AB_hydrolase_fold"/>
</dbReference>
<feature type="active site" description="Nucleophile" evidence="8">
    <location>
        <position position="170"/>
    </location>
</feature>
<evidence type="ECO:0000256" key="6">
    <source>
        <dbReference type="ARBA" id="ARBA00023180"/>
    </source>
</evidence>
<evidence type="ECO:0000256" key="8">
    <source>
        <dbReference type="PIRSR" id="PIRSR000862-1"/>
    </source>
</evidence>
<evidence type="ECO:0000256" key="7">
    <source>
        <dbReference type="PIRNR" id="PIRNR000862"/>
    </source>
</evidence>
<gene>
    <name evidence="10" type="primary">jg7250</name>
    <name evidence="10" type="ORF">PAEG_LOCUS22771</name>
</gene>
<evidence type="ECO:0000256" key="5">
    <source>
        <dbReference type="ARBA" id="ARBA00023098"/>
    </source>
</evidence>
<reference evidence="10" key="1">
    <citation type="submission" date="2022-03" db="EMBL/GenBank/DDBJ databases">
        <authorList>
            <person name="Lindestad O."/>
        </authorList>
    </citation>
    <scope>NUCLEOTIDE SEQUENCE</scope>
</reference>
<organism evidence="10 11">
    <name type="scientific">Pararge aegeria aegeria</name>
    <dbReference type="NCBI Taxonomy" id="348720"/>
    <lineage>
        <taxon>Eukaryota</taxon>
        <taxon>Metazoa</taxon>
        <taxon>Ecdysozoa</taxon>
        <taxon>Arthropoda</taxon>
        <taxon>Hexapoda</taxon>
        <taxon>Insecta</taxon>
        <taxon>Pterygota</taxon>
        <taxon>Neoptera</taxon>
        <taxon>Endopterygota</taxon>
        <taxon>Lepidoptera</taxon>
        <taxon>Glossata</taxon>
        <taxon>Ditrysia</taxon>
        <taxon>Papilionoidea</taxon>
        <taxon>Nymphalidae</taxon>
        <taxon>Satyrinae</taxon>
        <taxon>Satyrini</taxon>
        <taxon>Parargina</taxon>
        <taxon>Pararge</taxon>
    </lineage>
</organism>
<evidence type="ECO:0000256" key="3">
    <source>
        <dbReference type="ARBA" id="ARBA00022801"/>
    </source>
</evidence>
<dbReference type="SUPFAM" id="SSF53474">
    <property type="entry name" value="alpha/beta-Hydrolases"/>
    <property type="match status" value="1"/>
</dbReference>
<keyword evidence="5" id="KW-0443">Lipid metabolism</keyword>
<name>A0A8S4SCH8_9NEOP</name>
<evidence type="ECO:0000256" key="1">
    <source>
        <dbReference type="ARBA" id="ARBA00010701"/>
    </source>
</evidence>
<keyword evidence="4 7" id="KW-0442">Lipid degradation</keyword>
<feature type="active site" description="Charge relay system" evidence="8">
    <location>
        <position position="345"/>
    </location>
</feature>
<comment type="similarity">
    <text evidence="1 7">Belongs to the AB hydrolase superfamily. Lipase family.</text>
</comment>
<evidence type="ECO:0000313" key="10">
    <source>
        <dbReference type="EMBL" id="CAH2255179.1"/>
    </source>
</evidence>
<dbReference type="PIRSF" id="PIRSF000862">
    <property type="entry name" value="Steryl_ester_lip"/>
    <property type="match status" value="1"/>
</dbReference>
<dbReference type="InterPro" id="IPR025483">
    <property type="entry name" value="Lipase_euk"/>
</dbReference>
<dbReference type="GO" id="GO:0016042">
    <property type="term" value="P:lipid catabolic process"/>
    <property type="evidence" value="ECO:0007669"/>
    <property type="project" value="UniProtKB-KW"/>
</dbReference>
<evidence type="ECO:0000256" key="4">
    <source>
        <dbReference type="ARBA" id="ARBA00022963"/>
    </source>
</evidence>
<proteinExistence type="inferred from homology"/>
<dbReference type="AlphaFoldDB" id="A0A8S4SCH8"/>
<dbReference type="OrthoDB" id="9974421at2759"/>
<keyword evidence="6" id="KW-0325">Glycoprotein</keyword>
<dbReference type="PANTHER" id="PTHR11005">
    <property type="entry name" value="LYSOSOMAL ACID LIPASE-RELATED"/>
    <property type="match status" value="1"/>
</dbReference>
<dbReference type="EMBL" id="CAKXAJ010026089">
    <property type="protein sequence ID" value="CAH2255179.1"/>
    <property type="molecule type" value="Genomic_DNA"/>
</dbReference>
<protein>
    <recommendedName>
        <fullName evidence="7">Lipase</fullName>
    </recommendedName>
</protein>
<dbReference type="Gene3D" id="3.40.50.1820">
    <property type="entry name" value="alpha/beta hydrolase"/>
    <property type="match status" value="1"/>
</dbReference>
<dbReference type="GO" id="GO:0016788">
    <property type="term" value="F:hydrolase activity, acting on ester bonds"/>
    <property type="evidence" value="ECO:0007669"/>
    <property type="project" value="InterPro"/>
</dbReference>